<feature type="domain" description="Sodium/calcium exchanger membrane region" evidence="6">
    <location>
        <begin position="184"/>
        <end position="326"/>
    </location>
</feature>
<evidence type="ECO:0000256" key="3">
    <source>
        <dbReference type="ARBA" id="ARBA00022989"/>
    </source>
</evidence>
<dbReference type="InterPro" id="IPR044880">
    <property type="entry name" value="NCX_ion-bd_dom_sf"/>
</dbReference>
<name>A0A4R6LPI7_9FIRM</name>
<dbReference type="Proteomes" id="UP000295064">
    <property type="component" value="Unassembled WGS sequence"/>
</dbReference>
<feature type="transmembrane region" description="Helical" evidence="5">
    <location>
        <begin position="76"/>
        <end position="94"/>
    </location>
</feature>
<evidence type="ECO:0000259" key="6">
    <source>
        <dbReference type="Pfam" id="PF01699"/>
    </source>
</evidence>
<evidence type="ECO:0000313" key="7">
    <source>
        <dbReference type="EMBL" id="TDO89336.1"/>
    </source>
</evidence>
<proteinExistence type="predicted"/>
<feature type="transmembrane region" description="Helical" evidence="5">
    <location>
        <begin position="152"/>
        <end position="169"/>
    </location>
</feature>
<organism evidence="7 8">
    <name type="scientific">Halanaerobium saccharolyticum</name>
    <dbReference type="NCBI Taxonomy" id="43595"/>
    <lineage>
        <taxon>Bacteria</taxon>
        <taxon>Bacillati</taxon>
        <taxon>Bacillota</taxon>
        <taxon>Clostridia</taxon>
        <taxon>Halanaerobiales</taxon>
        <taxon>Halanaerobiaceae</taxon>
        <taxon>Halanaerobium</taxon>
    </lineage>
</organism>
<protein>
    <submittedName>
        <fullName evidence="7">Cation:H+ antiporter</fullName>
    </submittedName>
</protein>
<dbReference type="GO" id="GO:0008273">
    <property type="term" value="F:calcium, potassium:sodium antiporter activity"/>
    <property type="evidence" value="ECO:0007669"/>
    <property type="project" value="TreeGrafter"/>
</dbReference>
<sequence length="331" mass="36579">MIKILFFWFGVLLISAWAAHWGAGKLSFPLKMLRRQWGLTSSAGAALLAIVTASPEVSINITSAVRGVSDIGLGNLLGSNIISIPLIITVSYFASRKSYKNNQKHEQHLKNEFLALNKRTVKVLALPYLAIIVLTAFLTLPQGWRGLQPADGYIMLIAYVIFLFQAIMTGKQEGEEVSWSWTKLILSIAGAAAIAIGAYYIVRATENIVQILGIPQLIGGLFITGPLTTLPEIFQAWNVSKEGEITSGSTSVIADNVITLTIGFVPLALVSTVINDLTLYIINILFVALMPLFYTIFIREDKERYGFTKTEIITFNLLYLLYIMIILIFLL</sequence>
<dbReference type="Pfam" id="PF01699">
    <property type="entry name" value="Na_Ca_ex"/>
    <property type="match status" value="2"/>
</dbReference>
<feature type="transmembrane region" description="Helical" evidence="5">
    <location>
        <begin position="252"/>
        <end position="274"/>
    </location>
</feature>
<evidence type="ECO:0000256" key="2">
    <source>
        <dbReference type="ARBA" id="ARBA00022692"/>
    </source>
</evidence>
<dbReference type="Gene3D" id="1.20.1420.30">
    <property type="entry name" value="NCX, central ion-binding region"/>
    <property type="match status" value="2"/>
</dbReference>
<dbReference type="InterPro" id="IPR004481">
    <property type="entry name" value="K/Na/Ca-exchanger"/>
</dbReference>
<dbReference type="RefSeq" id="WP_208107519.1">
    <property type="nucleotide sequence ID" value="NZ_SNWX01000012.1"/>
</dbReference>
<comment type="caution">
    <text evidence="7">The sequence shown here is derived from an EMBL/GenBank/DDBJ whole genome shotgun (WGS) entry which is preliminary data.</text>
</comment>
<dbReference type="GO" id="GO:0006874">
    <property type="term" value="P:intracellular calcium ion homeostasis"/>
    <property type="evidence" value="ECO:0007669"/>
    <property type="project" value="TreeGrafter"/>
</dbReference>
<dbReference type="InterPro" id="IPR004837">
    <property type="entry name" value="NaCa_Exmemb"/>
</dbReference>
<dbReference type="PANTHER" id="PTHR10846">
    <property type="entry name" value="SODIUM/POTASSIUM/CALCIUM EXCHANGER"/>
    <property type="match status" value="1"/>
</dbReference>
<evidence type="ECO:0000313" key="8">
    <source>
        <dbReference type="Proteomes" id="UP000295064"/>
    </source>
</evidence>
<feature type="transmembrane region" description="Helical" evidence="5">
    <location>
        <begin position="181"/>
        <end position="202"/>
    </location>
</feature>
<keyword evidence="4 5" id="KW-0472">Membrane</keyword>
<dbReference type="AlphaFoldDB" id="A0A4R6LPI7"/>
<reference evidence="7 8" key="1">
    <citation type="submission" date="2019-03" db="EMBL/GenBank/DDBJ databases">
        <title>Subsurface microbial communities from deep shales in Ohio and West Virginia, USA.</title>
        <authorList>
            <person name="Wrighton K."/>
        </authorList>
    </citation>
    <scope>NUCLEOTIDE SEQUENCE [LARGE SCALE GENOMIC DNA]</scope>
    <source>
        <strain evidence="7 8">MA284_T2</strain>
    </source>
</reference>
<evidence type="ECO:0000256" key="4">
    <source>
        <dbReference type="ARBA" id="ARBA00023136"/>
    </source>
</evidence>
<dbReference type="EMBL" id="SNWX01000012">
    <property type="protein sequence ID" value="TDO89336.1"/>
    <property type="molecule type" value="Genomic_DNA"/>
</dbReference>
<evidence type="ECO:0000256" key="5">
    <source>
        <dbReference type="SAM" id="Phobius"/>
    </source>
</evidence>
<dbReference type="GO" id="GO:0005886">
    <property type="term" value="C:plasma membrane"/>
    <property type="evidence" value="ECO:0007669"/>
    <property type="project" value="TreeGrafter"/>
</dbReference>
<accession>A0A4R6LPI7</accession>
<feature type="transmembrane region" description="Helical" evidence="5">
    <location>
        <begin position="280"/>
        <end position="298"/>
    </location>
</feature>
<keyword evidence="2 5" id="KW-0812">Transmembrane</keyword>
<gene>
    <name evidence="7" type="ORF">DFR79_11290</name>
</gene>
<feature type="transmembrane region" description="Helical" evidence="5">
    <location>
        <begin position="123"/>
        <end position="140"/>
    </location>
</feature>
<evidence type="ECO:0000256" key="1">
    <source>
        <dbReference type="ARBA" id="ARBA00004141"/>
    </source>
</evidence>
<feature type="transmembrane region" description="Helical" evidence="5">
    <location>
        <begin position="208"/>
        <end position="231"/>
    </location>
</feature>
<dbReference type="GO" id="GO:0005262">
    <property type="term" value="F:calcium channel activity"/>
    <property type="evidence" value="ECO:0007669"/>
    <property type="project" value="TreeGrafter"/>
</dbReference>
<feature type="transmembrane region" description="Helical" evidence="5">
    <location>
        <begin position="310"/>
        <end position="330"/>
    </location>
</feature>
<comment type="subcellular location">
    <subcellularLocation>
        <location evidence="1">Membrane</location>
        <topology evidence="1">Multi-pass membrane protein</topology>
    </subcellularLocation>
</comment>
<feature type="domain" description="Sodium/calcium exchanger membrane region" evidence="6">
    <location>
        <begin position="9"/>
        <end position="166"/>
    </location>
</feature>
<dbReference type="PANTHER" id="PTHR10846:SF8">
    <property type="entry name" value="INNER MEMBRANE PROTEIN YRBG"/>
    <property type="match status" value="1"/>
</dbReference>
<keyword evidence="3 5" id="KW-1133">Transmembrane helix</keyword>